<dbReference type="AlphaFoldDB" id="A0A7Y0Q2P1"/>
<dbReference type="InterPro" id="IPR021741">
    <property type="entry name" value="DUF3311"/>
</dbReference>
<keyword evidence="3" id="KW-1185">Reference proteome</keyword>
<comment type="caution">
    <text evidence="2">The sequence shown here is derived from an EMBL/GenBank/DDBJ whole genome shotgun (WGS) entry which is preliminary data.</text>
</comment>
<gene>
    <name evidence="2" type="ORF">HIJ39_07075</name>
</gene>
<evidence type="ECO:0000313" key="3">
    <source>
        <dbReference type="Proteomes" id="UP000533476"/>
    </source>
</evidence>
<sequence>MSKELPRPKNGRRWWYLLLIIPFLGTLFPQLYNAMTPTIGGVPFFYWYQLLWVIITGLLTIFVYYVSR</sequence>
<proteinExistence type="predicted"/>
<keyword evidence="1" id="KW-1133">Transmembrane helix</keyword>
<keyword evidence="1" id="KW-0812">Transmembrane</keyword>
<organism evidence="2 3">
    <name type="scientific">Sulfobacillus harzensis</name>
    <dbReference type="NCBI Taxonomy" id="2729629"/>
    <lineage>
        <taxon>Bacteria</taxon>
        <taxon>Bacillati</taxon>
        <taxon>Bacillota</taxon>
        <taxon>Clostridia</taxon>
        <taxon>Eubacteriales</taxon>
        <taxon>Clostridiales Family XVII. Incertae Sedis</taxon>
        <taxon>Sulfobacillus</taxon>
    </lineage>
</organism>
<protein>
    <submittedName>
        <fullName evidence="2">DUF3311 domain-containing protein</fullName>
    </submittedName>
</protein>
<accession>A0A7Y0Q2P1</accession>
<evidence type="ECO:0000313" key="2">
    <source>
        <dbReference type="EMBL" id="NMP22111.1"/>
    </source>
</evidence>
<feature type="transmembrane region" description="Helical" evidence="1">
    <location>
        <begin position="14"/>
        <end position="32"/>
    </location>
</feature>
<dbReference type="Pfam" id="PF11755">
    <property type="entry name" value="DUF3311"/>
    <property type="match status" value="1"/>
</dbReference>
<feature type="transmembrane region" description="Helical" evidence="1">
    <location>
        <begin position="44"/>
        <end position="66"/>
    </location>
</feature>
<dbReference type="Proteomes" id="UP000533476">
    <property type="component" value="Unassembled WGS sequence"/>
</dbReference>
<keyword evidence="1" id="KW-0472">Membrane</keyword>
<dbReference type="EMBL" id="JABBVZ010000017">
    <property type="protein sequence ID" value="NMP22111.1"/>
    <property type="molecule type" value="Genomic_DNA"/>
</dbReference>
<evidence type="ECO:0000256" key="1">
    <source>
        <dbReference type="SAM" id="Phobius"/>
    </source>
</evidence>
<name>A0A7Y0Q2P1_9FIRM</name>
<dbReference type="RefSeq" id="WP_169098129.1">
    <property type="nucleotide sequence ID" value="NZ_JABBVZ010000017.1"/>
</dbReference>
<reference evidence="2 3" key="1">
    <citation type="submission" date="2020-04" db="EMBL/GenBank/DDBJ databases">
        <authorList>
            <person name="Zhang R."/>
            <person name="Schippers A."/>
        </authorList>
    </citation>
    <scope>NUCLEOTIDE SEQUENCE [LARGE SCALE GENOMIC DNA]</scope>
    <source>
        <strain evidence="2 3">DSM 109850</strain>
    </source>
</reference>